<dbReference type="EMBL" id="LFZN01000227">
    <property type="protein sequence ID" value="KXS95221.1"/>
    <property type="molecule type" value="Genomic_DNA"/>
</dbReference>
<name>A0A139GYH8_9PEZI</name>
<organism evidence="2 3">
    <name type="scientific">Pseudocercospora eumusae</name>
    <dbReference type="NCBI Taxonomy" id="321146"/>
    <lineage>
        <taxon>Eukaryota</taxon>
        <taxon>Fungi</taxon>
        <taxon>Dikarya</taxon>
        <taxon>Ascomycota</taxon>
        <taxon>Pezizomycotina</taxon>
        <taxon>Dothideomycetes</taxon>
        <taxon>Dothideomycetidae</taxon>
        <taxon>Mycosphaerellales</taxon>
        <taxon>Mycosphaerellaceae</taxon>
        <taxon>Pseudocercospora</taxon>
    </lineage>
</organism>
<proteinExistence type="predicted"/>
<evidence type="ECO:0000256" key="1">
    <source>
        <dbReference type="SAM" id="MobiDB-lite"/>
    </source>
</evidence>
<evidence type="ECO:0000313" key="3">
    <source>
        <dbReference type="Proteomes" id="UP000070133"/>
    </source>
</evidence>
<keyword evidence="3" id="KW-1185">Reference proteome</keyword>
<comment type="caution">
    <text evidence="2">The sequence shown here is derived from an EMBL/GenBank/DDBJ whole genome shotgun (WGS) entry which is preliminary data.</text>
</comment>
<dbReference type="OrthoDB" id="3688938at2759"/>
<reference evidence="2 3" key="1">
    <citation type="submission" date="2015-07" db="EMBL/GenBank/DDBJ databases">
        <title>Comparative genomics of the Sigatoka disease complex on banana suggests a link between parallel evolutionary changes in Pseudocercospora fijiensis and Pseudocercospora eumusae and increased virulence on the banana host.</title>
        <authorList>
            <person name="Chang T.-C."/>
            <person name="Salvucci A."/>
            <person name="Crous P.W."/>
            <person name="Stergiopoulos I."/>
        </authorList>
    </citation>
    <scope>NUCLEOTIDE SEQUENCE [LARGE SCALE GENOMIC DNA]</scope>
    <source>
        <strain evidence="2 3">CBS 114824</strain>
    </source>
</reference>
<gene>
    <name evidence="2" type="ORF">AC578_1876</name>
</gene>
<accession>A0A139GYH8</accession>
<sequence length="119" mass="13143">MSDYAVHQLLSHDACPRASQYARFNSVMARHAPLAAMLAQTLARALNELQSGRNSASRDARALTPRPQPDSRRHQRLPCPRCEEDFEAELPSSDVWIDLWVDGKPRGAGGGNENLGVHV</sequence>
<protein>
    <submittedName>
        <fullName evidence="2">Uncharacterized protein</fullName>
    </submittedName>
</protein>
<dbReference type="AlphaFoldDB" id="A0A139GYH8"/>
<dbReference type="Proteomes" id="UP000070133">
    <property type="component" value="Unassembled WGS sequence"/>
</dbReference>
<feature type="region of interest" description="Disordered" evidence="1">
    <location>
        <begin position="49"/>
        <end position="77"/>
    </location>
</feature>
<evidence type="ECO:0000313" key="2">
    <source>
        <dbReference type="EMBL" id="KXS95221.1"/>
    </source>
</evidence>